<dbReference type="PANTHER" id="PTHR14359">
    <property type="entry name" value="HOMO-OLIGOMERIC FLAVIN CONTAINING CYS DECARBOXYLASE FAMILY"/>
    <property type="match status" value="1"/>
</dbReference>
<evidence type="ECO:0000256" key="1">
    <source>
        <dbReference type="ARBA" id="ARBA00022993"/>
    </source>
</evidence>
<dbReference type="InterPro" id="IPR036551">
    <property type="entry name" value="Flavin_trans-like"/>
</dbReference>
<evidence type="ECO:0000259" key="3">
    <source>
        <dbReference type="Pfam" id="PF02441"/>
    </source>
</evidence>
<accession>A0A7S4KQ59</accession>
<evidence type="ECO:0000256" key="2">
    <source>
        <dbReference type="ARBA" id="ARBA00038350"/>
    </source>
</evidence>
<protein>
    <recommendedName>
        <fullName evidence="3">Flavoprotein domain-containing protein</fullName>
    </recommendedName>
</protein>
<dbReference type="GO" id="GO:0004633">
    <property type="term" value="F:phosphopantothenoylcysteine decarboxylase activity"/>
    <property type="evidence" value="ECO:0007669"/>
    <property type="project" value="TreeGrafter"/>
</dbReference>
<dbReference type="GO" id="GO:0071513">
    <property type="term" value="C:phosphopantothenoylcysteine decarboxylase complex"/>
    <property type="evidence" value="ECO:0007669"/>
    <property type="project" value="TreeGrafter"/>
</dbReference>
<dbReference type="EMBL" id="HBKR01014700">
    <property type="protein sequence ID" value="CAE2302040.1"/>
    <property type="molecule type" value="Transcribed_RNA"/>
</dbReference>
<name>A0A7S4KQ59_9EUKA</name>
<dbReference type="InterPro" id="IPR003382">
    <property type="entry name" value="Flavoprotein"/>
</dbReference>
<comment type="similarity">
    <text evidence="2">Belongs to the HFCD (homooligomeric flavin containing Cys decarboxylase) superfamily.</text>
</comment>
<keyword evidence="1" id="KW-0173">Coenzyme A biosynthesis</keyword>
<dbReference type="PANTHER" id="PTHR14359:SF6">
    <property type="entry name" value="PHOSPHOPANTOTHENOYLCYSTEINE DECARBOXYLASE"/>
    <property type="match status" value="1"/>
</dbReference>
<dbReference type="SUPFAM" id="SSF52507">
    <property type="entry name" value="Homo-oligomeric flavin-containing Cys decarboxylases, HFCD"/>
    <property type="match status" value="2"/>
</dbReference>
<dbReference type="GO" id="GO:0015937">
    <property type="term" value="P:coenzyme A biosynthetic process"/>
    <property type="evidence" value="ECO:0007669"/>
    <property type="project" value="UniProtKB-KW"/>
</dbReference>
<proteinExistence type="inferred from homology"/>
<feature type="domain" description="Flavoprotein" evidence="3">
    <location>
        <begin position="6"/>
        <end position="237"/>
    </location>
</feature>
<evidence type="ECO:0000313" key="4">
    <source>
        <dbReference type="EMBL" id="CAE2302040.1"/>
    </source>
</evidence>
<organism evidence="4">
    <name type="scientific">Paramoeba aestuarina</name>
    <dbReference type="NCBI Taxonomy" id="180227"/>
    <lineage>
        <taxon>Eukaryota</taxon>
        <taxon>Amoebozoa</taxon>
        <taxon>Discosea</taxon>
        <taxon>Flabellinia</taxon>
        <taxon>Dactylopodida</taxon>
        <taxon>Paramoebidae</taxon>
        <taxon>Paramoeba</taxon>
    </lineage>
</organism>
<reference evidence="4" key="1">
    <citation type="submission" date="2021-01" db="EMBL/GenBank/DDBJ databases">
        <authorList>
            <person name="Corre E."/>
            <person name="Pelletier E."/>
            <person name="Niang G."/>
            <person name="Scheremetjew M."/>
            <person name="Finn R."/>
            <person name="Kale V."/>
            <person name="Holt S."/>
            <person name="Cochrane G."/>
            <person name="Meng A."/>
            <person name="Brown T."/>
            <person name="Cohen L."/>
        </authorList>
    </citation>
    <scope>NUCLEOTIDE SEQUENCE</scope>
    <source>
        <strain evidence="4">SoJaBio B1-5/56/2</strain>
    </source>
</reference>
<sequence>MSKKVRIVIGVTASVAAIKLPELVDFIDSYCSRPECTLNFEVKIIITRSSLLFINEDILSRLRGHFLRSMNHIETNSHVDGDIPCSFLGEVFCPEKDGSFTATVPSRNFRLTGLYADNDELLLWRRDKKVLHILLKSWADMLLISPLDANTLAKIVSGIADNLLTCVVRAWQVRIKPLLVATAMNSDMYNHPITGEQLDKLTTTFFAHHIPPTAKILACGEFGIGAMASLEEIFKHVVIATADLKG</sequence>
<dbReference type="Gene3D" id="3.40.50.1950">
    <property type="entry name" value="Flavin prenyltransferase-like"/>
    <property type="match status" value="1"/>
</dbReference>
<dbReference type="AlphaFoldDB" id="A0A7S4KQ59"/>
<dbReference type="GO" id="GO:0010181">
    <property type="term" value="F:FMN binding"/>
    <property type="evidence" value="ECO:0007669"/>
    <property type="project" value="TreeGrafter"/>
</dbReference>
<dbReference type="Pfam" id="PF02441">
    <property type="entry name" value="Flavoprotein"/>
    <property type="match status" value="1"/>
</dbReference>
<gene>
    <name evidence="4" type="ORF">NAES01612_LOCUS9727</name>
</gene>